<dbReference type="EMBL" id="JAWPEI010000083">
    <property type="protein sequence ID" value="KAK4706456.1"/>
    <property type="molecule type" value="Genomic_DNA"/>
</dbReference>
<dbReference type="AlphaFoldDB" id="A0AAV9JZF1"/>
<keyword evidence="2" id="KW-1185">Reference proteome</keyword>
<dbReference type="Gene3D" id="2.40.70.10">
    <property type="entry name" value="Acid Proteases"/>
    <property type="match status" value="1"/>
</dbReference>
<organism evidence="1 2">
    <name type="scientific">Solanum pinnatisectum</name>
    <name type="common">tansyleaf nightshade</name>
    <dbReference type="NCBI Taxonomy" id="50273"/>
    <lineage>
        <taxon>Eukaryota</taxon>
        <taxon>Viridiplantae</taxon>
        <taxon>Streptophyta</taxon>
        <taxon>Embryophyta</taxon>
        <taxon>Tracheophyta</taxon>
        <taxon>Spermatophyta</taxon>
        <taxon>Magnoliopsida</taxon>
        <taxon>eudicotyledons</taxon>
        <taxon>Gunneridae</taxon>
        <taxon>Pentapetalae</taxon>
        <taxon>asterids</taxon>
        <taxon>lamiids</taxon>
        <taxon>Solanales</taxon>
        <taxon>Solanaceae</taxon>
        <taxon>Solanoideae</taxon>
        <taxon>Solaneae</taxon>
        <taxon>Solanum</taxon>
    </lineage>
</organism>
<dbReference type="Proteomes" id="UP001311915">
    <property type="component" value="Unassembled WGS sequence"/>
</dbReference>
<gene>
    <name evidence="1" type="ORF">R3W88_033992</name>
</gene>
<evidence type="ECO:0000313" key="1">
    <source>
        <dbReference type="EMBL" id="KAK4706456.1"/>
    </source>
</evidence>
<protein>
    <recommendedName>
        <fullName evidence="3">Aspartic peptidase DDI1-type domain-containing protein</fullName>
    </recommendedName>
</protein>
<evidence type="ECO:0008006" key="3">
    <source>
        <dbReference type="Google" id="ProtNLM"/>
    </source>
</evidence>
<accession>A0AAV9JZF1</accession>
<dbReference type="PANTHER" id="PTHR33067:SF39">
    <property type="entry name" value="TRANSCRIPTION FACTOR INTERACTOR AND REGULATOR CCHC(ZN) FAMILY"/>
    <property type="match status" value="1"/>
</dbReference>
<dbReference type="SUPFAM" id="SSF50630">
    <property type="entry name" value="Acid proteases"/>
    <property type="match status" value="1"/>
</dbReference>
<proteinExistence type="predicted"/>
<dbReference type="PANTHER" id="PTHR33067">
    <property type="entry name" value="RNA-DIRECTED DNA POLYMERASE-RELATED"/>
    <property type="match status" value="1"/>
</dbReference>
<comment type="caution">
    <text evidence="1">The sequence shown here is derived from an EMBL/GenBank/DDBJ whole genome shotgun (WGS) entry which is preliminary data.</text>
</comment>
<dbReference type="Pfam" id="PF13650">
    <property type="entry name" value="Asp_protease_2"/>
    <property type="match status" value="1"/>
</dbReference>
<dbReference type="CDD" id="cd00303">
    <property type="entry name" value="retropepsin_like"/>
    <property type="match status" value="1"/>
</dbReference>
<dbReference type="InterPro" id="IPR021109">
    <property type="entry name" value="Peptidase_aspartic_dom_sf"/>
</dbReference>
<name>A0AAV9JZF1_9SOLN</name>
<reference evidence="1 2" key="1">
    <citation type="submission" date="2023-10" db="EMBL/GenBank/DDBJ databases">
        <title>Genome-Wide Identification Analysis in wild type Solanum Pinnatisectum Reveals Some Genes Defensing Phytophthora Infestans.</title>
        <authorList>
            <person name="Sun C."/>
        </authorList>
    </citation>
    <scope>NUCLEOTIDE SEQUENCE [LARGE SCALE GENOMIC DNA]</scope>
    <source>
        <strain evidence="1">LQN</strain>
        <tissue evidence="1">Leaf</tissue>
    </source>
</reference>
<evidence type="ECO:0000313" key="2">
    <source>
        <dbReference type="Proteomes" id="UP001311915"/>
    </source>
</evidence>
<sequence>MSMEEMMKKIMVEQAQLAADVRNSQLATQNLEKQFGQYAKYVANKKRLTEYETIALTEECTFRIQNKLPTKLKDPGSFTVQITIGQSIHARGLCDVGASVNLMPTLLYKKLGLDSLKPTTIIIQLADRSVARPEGVVEDVLVQVGSLIFPIDFVMLNFELDPEVLFILGRPFLATGRAMIDVAAGQLTMQAHDKVEVFDVYKALKLTAVYEELFPITVIDLEAEARYIASKDPVE</sequence>